<dbReference type="EMBL" id="CP129946">
    <property type="protein sequence ID" value="WWA78396.1"/>
    <property type="molecule type" value="Genomic_DNA"/>
</dbReference>
<dbReference type="InterPro" id="IPR016181">
    <property type="entry name" value="Acyl_CoA_acyltransferase"/>
</dbReference>
<gene>
    <name evidence="1" type="ORF">QYQ93_09180</name>
</gene>
<protein>
    <submittedName>
        <fullName evidence="1">GNAT family N-acetyltransferase</fullName>
    </submittedName>
</protein>
<evidence type="ECO:0000313" key="1">
    <source>
        <dbReference type="EMBL" id="WWA78396.1"/>
    </source>
</evidence>
<proteinExistence type="predicted"/>
<evidence type="ECO:0000313" key="2">
    <source>
        <dbReference type="Proteomes" id="UP001347174"/>
    </source>
</evidence>
<keyword evidence="2" id="KW-1185">Reference proteome</keyword>
<reference evidence="1 2" key="1">
    <citation type="submission" date="2023-07" db="EMBL/GenBank/DDBJ databases">
        <title>Plant endophyte Pseudomonas khavaziana can be used to control wheat stem rot.</title>
        <authorList>
            <person name="Guo S."/>
            <person name="Shen X."/>
        </authorList>
    </citation>
    <scope>NUCLEOTIDE SEQUENCE [LARGE SCALE GENOMIC DNA]</scope>
    <source>
        <strain evidence="1 2">SR9</strain>
    </source>
</reference>
<dbReference type="Proteomes" id="UP001347174">
    <property type="component" value="Chromosome"/>
</dbReference>
<dbReference type="SUPFAM" id="SSF55729">
    <property type="entry name" value="Acyl-CoA N-acyltransferases (Nat)"/>
    <property type="match status" value="1"/>
</dbReference>
<name>A0ABZ2DK30_9PSED</name>
<dbReference type="Gene3D" id="3.40.630.30">
    <property type="match status" value="1"/>
</dbReference>
<organism evidence="1 2">
    <name type="scientific">Pseudomonas khavaziana</name>
    <dbReference type="NCBI Taxonomy" id="2842351"/>
    <lineage>
        <taxon>Bacteria</taxon>
        <taxon>Pseudomonadati</taxon>
        <taxon>Pseudomonadota</taxon>
        <taxon>Gammaproteobacteria</taxon>
        <taxon>Pseudomonadales</taxon>
        <taxon>Pseudomonadaceae</taxon>
        <taxon>Pseudomonas</taxon>
    </lineage>
</organism>
<dbReference type="RefSeq" id="WP_338476767.1">
    <property type="nucleotide sequence ID" value="NZ_CP129946.1"/>
</dbReference>
<sequence>MYELKRYDASLSKDWDYVVEHSKNGNFIHLTQYFRYHEARFNDVSVLIYKKNRVVAIFPANIIEATIFSHSGLTYAGIIFLKDVGCKAMLDIFDALKAHYKDLGAVDLVYKCIPSVFTRYPAEEDLYALFRNNAKLFRRDVSSVIEIARAPKLSDSRKCVIKKAEKNAVTFSSSVSTADFHALLSKVLERFDSKPVHSLSEIELLMSRFPESIKVFGAVLEGQLLAAAMVFDFGHIVHTQYLAASDVGRQVGALDFVLNNLISDVYVNRQYFSFGISTEDGGQVLNEGLVSQKEGFGARAVVHDFYRMEL</sequence>
<accession>A0ABZ2DK30</accession>